<dbReference type="KEGG" id="mcou:NCTC10179_00513"/>
<gene>
    <name evidence="7" type="ORF">NCTC10179_00513</name>
</gene>
<sequence>MPSNKSRLVLVLLSFFLGFLGIDRFYGGRVLLGILKLFLGWDIWQIIDFILALLGMQKDSEGRYISRW</sequence>
<reference evidence="7 8" key="1">
    <citation type="submission" date="2019-01" db="EMBL/GenBank/DDBJ databases">
        <authorList>
            <consortium name="Pathogen Informatics"/>
        </authorList>
    </citation>
    <scope>NUCLEOTIDE SEQUENCE [LARGE SCALE GENOMIC DNA]</scope>
    <source>
        <strain evidence="7 8">NCTC10179</strain>
    </source>
</reference>
<evidence type="ECO:0000256" key="5">
    <source>
        <dbReference type="SAM" id="Phobius"/>
    </source>
</evidence>
<organism evidence="7 8">
    <name type="scientific">Mycoplasmopsis columboralis</name>
    <dbReference type="NCBI Taxonomy" id="171282"/>
    <lineage>
        <taxon>Bacteria</taxon>
        <taxon>Bacillati</taxon>
        <taxon>Mycoplasmatota</taxon>
        <taxon>Mycoplasmoidales</taxon>
        <taxon>Metamycoplasmataceae</taxon>
        <taxon>Mycoplasmopsis</taxon>
    </lineage>
</organism>
<dbReference type="Pfam" id="PF05154">
    <property type="entry name" value="TM2"/>
    <property type="match status" value="1"/>
</dbReference>
<protein>
    <submittedName>
        <fullName evidence="7">TM2 domain</fullName>
    </submittedName>
</protein>
<evidence type="ECO:0000256" key="1">
    <source>
        <dbReference type="ARBA" id="ARBA00004141"/>
    </source>
</evidence>
<keyword evidence="8" id="KW-1185">Reference proteome</keyword>
<evidence type="ECO:0000256" key="3">
    <source>
        <dbReference type="ARBA" id="ARBA00022989"/>
    </source>
</evidence>
<feature type="transmembrane region" description="Helical" evidence="5">
    <location>
        <begin position="37"/>
        <end position="56"/>
    </location>
</feature>
<dbReference type="AlphaFoldDB" id="A0A449B6U7"/>
<evidence type="ECO:0000259" key="6">
    <source>
        <dbReference type="Pfam" id="PF05154"/>
    </source>
</evidence>
<keyword evidence="2 5" id="KW-0812">Transmembrane</keyword>
<feature type="domain" description="TM2" evidence="6">
    <location>
        <begin position="4"/>
        <end position="50"/>
    </location>
</feature>
<keyword evidence="4 5" id="KW-0472">Membrane</keyword>
<dbReference type="GO" id="GO:0016020">
    <property type="term" value="C:membrane"/>
    <property type="evidence" value="ECO:0007669"/>
    <property type="project" value="UniProtKB-SubCell"/>
</dbReference>
<accession>A0A449B6U7</accession>
<dbReference type="OrthoDB" id="2004788at2"/>
<evidence type="ECO:0000256" key="4">
    <source>
        <dbReference type="ARBA" id="ARBA00023136"/>
    </source>
</evidence>
<dbReference type="RefSeq" id="WP_129693782.1">
    <property type="nucleotide sequence ID" value="NZ_LR215039.1"/>
</dbReference>
<comment type="subcellular location">
    <subcellularLocation>
        <location evidence="1">Membrane</location>
        <topology evidence="1">Multi-pass membrane protein</topology>
    </subcellularLocation>
</comment>
<name>A0A449B6U7_9BACT</name>
<evidence type="ECO:0000256" key="2">
    <source>
        <dbReference type="ARBA" id="ARBA00022692"/>
    </source>
</evidence>
<evidence type="ECO:0000313" key="7">
    <source>
        <dbReference type="EMBL" id="VEU76337.1"/>
    </source>
</evidence>
<dbReference type="Proteomes" id="UP000289497">
    <property type="component" value="Chromosome"/>
</dbReference>
<evidence type="ECO:0000313" key="8">
    <source>
        <dbReference type="Proteomes" id="UP000289497"/>
    </source>
</evidence>
<proteinExistence type="predicted"/>
<keyword evidence="3 5" id="KW-1133">Transmembrane helix</keyword>
<dbReference type="EMBL" id="LR215039">
    <property type="protein sequence ID" value="VEU76337.1"/>
    <property type="molecule type" value="Genomic_DNA"/>
</dbReference>
<dbReference type="InterPro" id="IPR007829">
    <property type="entry name" value="TM2"/>
</dbReference>